<protein>
    <submittedName>
        <fullName evidence="2">Helix-turn-helix domain-containing protein</fullName>
    </submittedName>
</protein>
<dbReference type="Proteomes" id="UP000199392">
    <property type="component" value="Unassembled WGS sequence"/>
</dbReference>
<feature type="domain" description="Helix-turn-helix" evidence="1">
    <location>
        <begin position="44"/>
        <end position="93"/>
    </location>
</feature>
<evidence type="ECO:0000259" key="1">
    <source>
        <dbReference type="Pfam" id="PF12728"/>
    </source>
</evidence>
<dbReference type="AlphaFoldDB" id="A0A1I6PQL0"/>
<reference evidence="3" key="1">
    <citation type="submission" date="2016-10" db="EMBL/GenBank/DDBJ databases">
        <authorList>
            <person name="Varghese N."/>
            <person name="Submissions S."/>
        </authorList>
    </citation>
    <scope>NUCLEOTIDE SEQUENCE [LARGE SCALE GENOMIC DNA]</scope>
    <source>
        <strain evidence="3">DSM 26894</strain>
    </source>
</reference>
<sequence>MQELKEGTIRLPAHVEAQLEKLIQAIPRPRHSATVAKMLTDAGLLTEQEVAELLGWDIGTAQTKRARGDLPPFYKVGSAIFYKSDDIVEMITAERIENAAHRRRRATARALL</sequence>
<keyword evidence="3" id="KW-1185">Reference proteome</keyword>
<dbReference type="OrthoDB" id="9806994at2"/>
<organism evidence="2 3">
    <name type="scientific">Alloyangia pacifica</name>
    <dbReference type="NCBI Taxonomy" id="311180"/>
    <lineage>
        <taxon>Bacteria</taxon>
        <taxon>Pseudomonadati</taxon>
        <taxon>Pseudomonadota</taxon>
        <taxon>Alphaproteobacteria</taxon>
        <taxon>Rhodobacterales</taxon>
        <taxon>Roseobacteraceae</taxon>
        <taxon>Alloyangia</taxon>
    </lineage>
</organism>
<evidence type="ECO:0000313" key="3">
    <source>
        <dbReference type="Proteomes" id="UP000199392"/>
    </source>
</evidence>
<dbReference type="STRING" id="311180.SAMN04488050_101701"/>
<dbReference type="InterPro" id="IPR041657">
    <property type="entry name" value="HTH_17"/>
</dbReference>
<accession>A0A1I6PQL0</accession>
<dbReference type="EMBL" id="FOZW01000001">
    <property type="protein sequence ID" value="SFS42476.1"/>
    <property type="molecule type" value="Genomic_DNA"/>
</dbReference>
<proteinExistence type="predicted"/>
<gene>
    <name evidence="2" type="ORF">SAMN04488050_101701</name>
</gene>
<dbReference type="RefSeq" id="WP_092421831.1">
    <property type="nucleotide sequence ID" value="NZ_FNCL01000002.1"/>
</dbReference>
<evidence type="ECO:0000313" key="2">
    <source>
        <dbReference type="EMBL" id="SFS42476.1"/>
    </source>
</evidence>
<dbReference type="Pfam" id="PF12728">
    <property type="entry name" value="HTH_17"/>
    <property type="match status" value="1"/>
</dbReference>
<name>A0A1I6PQL0_9RHOB</name>